<reference evidence="1 2" key="1">
    <citation type="submission" date="2015-04" db="EMBL/GenBank/DDBJ databases">
        <authorList>
            <person name="Syromyatnikov M.Y."/>
            <person name="Popov V.N."/>
        </authorList>
    </citation>
    <scope>NUCLEOTIDE SEQUENCE [LARGE SCALE GENOMIC DNA]</scope>
</reference>
<name>A0A1J1HI46_9DIPT</name>
<evidence type="ECO:0000313" key="1">
    <source>
        <dbReference type="EMBL" id="CRK87711.1"/>
    </source>
</evidence>
<organism evidence="1 2">
    <name type="scientific">Clunio marinus</name>
    <dbReference type="NCBI Taxonomy" id="568069"/>
    <lineage>
        <taxon>Eukaryota</taxon>
        <taxon>Metazoa</taxon>
        <taxon>Ecdysozoa</taxon>
        <taxon>Arthropoda</taxon>
        <taxon>Hexapoda</taxon>
        <taxon>Insecta</taxon>
        <taxon>Pterygota</taxon>
        <taxon>Neoptera</taxon>
        <taxon>Endopterygota</taxon>
        <taxon>Diptera</taxon>
        <taxon>Nematocera</taxon>
        <taxon>Chironomoidea</taxon>
        <taxon>Chironomidae</taxon>
        <taxon>Clunio</taxon>
    </lineage>
</organism>
<dbReference type="Proteomes" id="UP000183832">
    <property type="component" value="Unassembled WGS sequence"/>
</dbReference>
<gene>
    <name evidence="1" type="ORF">CLUMA_CG001501</name>
</gene>
<protein>
    <submittedName>
        <fullName evidence="1">CLUMA_CG001501, isoform A</fullName>
    </submittedName>
</protein>
<dbReference type="EMBL" id="CVRI01000004">
    <property type="protein sequence ID" value="CRK87711.1"/>
    <property type="molecule type" value="Genomic_DNA"/>
</dbReference>
<proteinExistence type="predicted"/>
<sequence>MEACADVISAISEWRSSLITVLECGKAAKIFHFSKAFKMKKLISTHTYLKLTNTSKDGEVKLCGAGKIQHRSHTINIIDRDENRI</sequence>
<accession>A0A1J1HI46</accession>
<keyword evidence="2" id="KW-1185">Reference proteome</keyword>
<dbReference type="AlphaFoldDB" id="A0A1J1HI46"/>
<evidence type="ECO:0000313" key="2">
    <source>
        <dbReference type="Proteomes" id="UP000183832"/>
    </source>
</evidence>